<sequence>MADTTWRKSSYSGGANSDCVEVALTGANTLIRDSKNPSGPRLNLPAPAWRGLLAKTIAPAIST</sequence>
<protein>
    <recommendedName>
        <fullName evidence="1">DUF397 domain-containing protein</fullName>
    </recommendedName>
</protein>
<evidence type="ECO:0000313" key="2">
    <source>
        <dbReference type="EMBL" id="EWC58398.1"/>
    </source>
</evidence>
<evidence type="ECO:0000313" key="3">
    <source>
        <dbReference type="Proteomes" id="UP000019277"/>
    </source>
</evidence>
<feature type="domain" description="DUF397" evidence="1">
    <location>
        <begin position="5"/>
        <end position="54"/>
    </location>
</feature>
<name>W7ICZ1_9PSEU</name>
<gene>
    <name evidence="2" type="ORF">UO65_6290</name>
</gene>
<comment type="caution">
    <text evidence="2">The sequence shown here is derived from an EMBL/GenBank/DDBJ whole genome shotgun (WGS) entry which is preliminary data.</text>
</comment>
<accession>W7ICZ1</accession>
<organism evidence="2 3">
    <name type="scientific">Actinokineospora spheciospongiae</name>
    <dbReference type="NCBI Taxonomy" id="909613"/>
    <lineage>
        <taxon>Bacteria</taxon>
        <taxon>Bacillati</taxon>
        <taxon>Actinomycetota</taxon>
        <taxon>Actinomycetes</taxon>
        <taxon>Pseudonocardiales</taxon>
        <taxon>Pseudonocardiaceae</taxon>
        <taxon>Actinokineospora</taxon>
    </lineage>
</organism>
<reference evidence="2 3" key="1">
    <citation type="journal article" date="2014" name="Genome Announc.">
        <title>Draft Genome Sequence of the Antitrypanosomally Active Sponge-Associated Bacterium Actinokineospora sp. Strain EG49.</title>
        <authorList>
            <person name="Harjes J."/>
            <person name="Ryu T."/>
            <person name="Abdelmohsen U.R."/>
            <person name="Moitinho-Silva L."/>
            <person name="Horn H."/>
            <person name="Ravasi T."/>
            <person name="Hentschel U."/>
        </authorList>
    </citation>
    <scope>NUCLEOTIDE SEQUENCE [LARGE SCALE GENOMIC DNA]</scope>
    <source>
        <strain evidence="2 3">EG49</strain>
    </source>
</reference>
<dbReference type="RefSeq" id="WP_084176417.1">
    <property type="nucleotide sequence ID" value="NZ_AYXG01000241.1"/>
</dbReference>
<proteinExistence type="predicted"/>
<dbReference type="InterPro" id="IPR007278">
    <property type="entry name" value="DUF397"/>
</dbReference>
<keyword evidence="3" id="KW-1185">Reference proteome</keyword>
<dbReference type="EMBL" id="AYXG01000241">
    <property type="protein sequence ID" value="EWC58398.1"/>
    <property type="molecule type" value="Genomic_DNA"/>
</dbReference>
<dbReference type="STRING" id="909613.UO65_6290"/>
<evidence type="ECO:0000259" key="1">
    <source>
        <dbReference type="Pfam" id="PF04149"/>
    </source>
</evidence>
<dbReference type="OrthoDB" id="3430276at2"/>
<dbReference type="Pfam" id="PF04149">
    <property type="entry name" value="DUF397"/>
    <property type="match status" value="1"/>
</dbReference>
<dbReference type="AlphaFoldDB" id="W7ICZ1"/>
<dbReference type="Proteomes" id="UP000019277">
    <property type="component" value="Unassembled WGS sequence"/>
</dbReference>